<dbReference type="PANTHER" id="PTHR33375:SF1">
    <property type="entry name" value="CHROMOSOME-PARTITIONING PROTEIN PARB-RELATED"/>
    <property type="match status" value="1"/>
</dbReference>
<dbReference type="Pfam" id="PF17762">
    <property type="entry name" value="HTH_ParB"/>
    <property type="match status" value="1"/>
</dbReference>
<organism evidence="6 7">
    <name type="scientific">Bdellovibrio reynosensis</name>
    <dbReference type="NCBI Taxonomy" id="2835041"/>
    <lineage>
        <taxon>Bacteria</taxon>
        <taxon>Pseudomonadati</taxon>
        <taxon>Bdellovibrionota</taxon>
        <taxon>Bdellovibrionia</taxon>
        <taxon>Bdellovibrionales</taxon>
        <taxon>Pseudobdellovibrionaceae</taxon>
        <taxon>Bdellovibrio</taxon>
    </lineage>
</organism>
<gene>
    <name evidence="6" type="ORF">MNR06_11930</name>
</gene>
<dbReference type="Proteomes" id="UP000830116">
    <property type="component" value="Chromosome"/>
</dbReference>
<dbReference type="CDD" id="cd16393">
    <property type="entry name" value="SPO0J_N"/>
    <property type="match status" value="1"/>
</dbReference>
<dbReference type="InterPro" id="IPR003115">
    <property type="entry name" value="ParB_N"/>
</dbReference>
<dbReference type="Gene3D" id="3.90.1530.30">
    <property type="match status" value="1"/>
</dbReference>
<dbReference type="InterPro" id="IPR036086">
    <property type="entry name" value="ParB/Sulfiredoxin_sf"/>
</dbReference>
<dbReference type="InterPro" id="IPR050336">
    <property type="entry name" value="Chromosome_partition/occlusion"/>
</dbReference>
<dbReference type="InterPro" id="IPR004437">
    <property type="entry name" value="ParB/RepB/Spo0J"/>
</dbReference>
<dbReference type="SMART" id="SM00470">
    <property type="entry name" value="ParB"/>
    <property type="match status" value="1"/>
</dbReference>
<evidence type="ECO:0000256" key="1">
    <source>
        <dbReference type="ARBA" id="ARBA00006295"/>
    </source>
</evidence>
<proteinExistence type="inferred from homology"/>
<dbReference type="PANTHER" id="PTHR33375">
    <property type="entry name" value="CHROMOSOME-PARTITIONING PROTEIN PARB-RELATED"/>
    <property type="match status" value="1"/>
</dbReference>
<dbReference type="Pfam" id="PF23552">
    <property type="entry name" value="ParB_C"/>
    <property type="match status" value="1"/>
</dbReference>
<dbReference type="EMBL" id="CP093442">
    <property type="protein sequence ID" value="UOF00407.1"/>
    <property type="molecule type" value="Genomic_DNA"/>
</dbReference>
<evidence type="ECO:0000256" key="3">
    <source>
        <dbReference type="ARBA" id="ARBA00023125"/>
    </source>
</evidence>
<evidence type="ECO:0000313" key="6">
    <source>
        <dbReference type="EMBL" id="UOF00407.1"/>
    </source>
</evidence>
<evidence type="ECO:0000256" key="2">
    <source>
        <dbReference type="ARBA" id="ARBA00022829"/>
    </source>
</evidence>
<dbReference type="InterPro" id="IPR057240">
    <property type="entry name" value="ParB_dimer_C"/>
</dbReference>
<protein>
    <submittedName>
        <fullName evidence="6">ParB/RepB/Spo0J family partition protein</fullName>
    </submittedName>
</protein>
<evidence type="ECO:0000256" key="4">
    <source>
        <dbReference type="SAM" id="MobiDB-lite"/>
    </source>
</evidence>
<feature type="domain" description="ParB-like N-terminal" evidence="5">
    <location>
        <begin position="78"/>
        <end position="168"/>
    </location>
</feature>
<dbReference type="Pfam" id="PF02195">
    <property type="entry name" value="ParB_N"/>
    <property type="match status" value="1"/>
</dbReference>
<reference evidence="6" key="1">
    <citation type="submission" date="2022-03" db="EMBL/GenBank/DDBJ databases">
        <title>Genome Identification and Characterization of new species Bdellovibrio reynosense LBG001 sp. nov. from a Mexico soil sample.</title>
        <authorList>
            <person name="Camilli A."/>
            <person name="Ajao Y."/>
            <person name="Guo X."/>
        </authorList>
    </citation>
    <scope>NUCLEOTIDE SEQUENCE</scope>
    <source>
        <strain evidence="6">LBG001</strain>
    </source>
</reference>
<dbReference type="SUPFAM" id="SSF110849">
    <property type="entry name" value="ParB/Sulfiredoxin"/>
    <property type="match status" value="1"/>
</dbReference>
<dbReference type="RefSeq" id="WP_243536317.1">
    <property type="nucleotide sequence ID" value="NZ_CP093442.1"/>
</dbReference>
<feature type="region of interest" description="Disordered" evidence="4">
    <location>
        <begin position="1"/>
        <end position="28"/>
    </location>
</feature>
<comment type="similarity">
    <text evidence="1">Belongs to the ParB family.</text>
</comment>
<sequence length="340" mass="37360">MSDIAVESTNKKKGLGRGLGSLLGGPAPADIPVAKPTVEVKAPIAPPVTAATATTTIQNPTPAPAPVAPPVDPESKIWKVGIDKLQSGQYQPRQHFEKEPLQELAQSIKENGILQPIVARRTTSGKLEIVAGERRWRAAQLAGLHEVPVILRSFTDKEALELAIVENIQREDLNPIEEAEGYSRLISEFKLSQQQVAEKVGRDRATVANAVRLLSLPEEVKTMISENTLSVGHAKVLLSLPEQKKQIELAKKVVNEKIAVRKLEKMVQAIVKGDEEELEVPTFDSNVTQRLISGLSDELQKILGTKVNIDYSNSKGKISIHFYSDDELTQFVDRLKEGWQ</sequence>
<dbReference type="InterPro" id="IPR041468">
    <property type="entry name" value="HTH_ParB/Spo0J"/>
</dbReference>
<accession>A0ABY4C935</accession>
<dbReference type="SUPFAM" id="SSF109709">
    <property type="entry name" value="KorB DNA-binding domain-like"/>
    <property type="match status" value="1"/>
</dbReference>
<dbReference type="NCBIfam" id="TIGR00180">
    <property type="entry name" value="parB_part"/>
    <property type="match status" value="1"/>
</dbReference>
<name>A0ABY4C935_9BACT</name>
<keyword evidence="7" id="KW-1185">Reference proteome</keyword>
<keyword evidence="2" id="KW-0159">Chromosome partition</keyword>
<dbReference type="Gene3D" id="1.10.10.2830">
    <property type="match status" value="1"/>
</dbReference>
<evidence type="ECO:0000259" key="5">
    <source>
        <dbReference type="SMART" id="SM00470"/>
    </source>
</evidence>
<keyword evidence="3" id="KW-0238">DNA-binding</keyword>
<evidence type="ECO:0000313" key="7">
    <source>
        <dbReference type="Proteomes" id="UP000830116"/>
    </source>
</evidence>